<dbReference type="Proteomes" id="UP001295423">
    <property type="component" value="Unassembled WGS sequence"/>
</dbReference>
<feature type="transmembrane region" description="Helical" evidence="1">
    <location>
        <begin position="132"/>
        <end position="154"/>
    </location>
</feature>
<keyword evidence="3" id="KW-1185">Reference proteome</keyword>
<keyword evidence="1" id="KW-0812">Transmembrane</keyword>
<feature type="transmembrane region" description="Helical" evidence="1">
    <location>
        <begin position="51"/>
        <end position="73"/>
    </location>
</feature>
<dbReference type="AlphaFoldDB" id="A0AAD2FCZ3"/>
<sequence>MADNCEVLDILAEQDPVRIPFENTPTIEYYHNTLPRLSTNKDLLDDDYNQAWAGFITAFIGFFLIWGSMLGFFKWRGPEKAGWISGSRTTKQTQVEEPSSNDNGVFSSFRILAKKESTAVENKKALPKKQSMFLRILLYITIFGIITANGILYFTGLKNLSSATDEGLATLDQAEAQMKLSVCLFEQVIDRMELAENNTQELLKRANNICPRVQNQFCQVLSDPDSCGSDSNRRLLVDDLLGWAGYAYDLASEQAQTIVNFLQSMLQSMQNGIQFFQKEVNLKVQLQLMRDDLNGKIEANLVDTKDQVETAALMVTLSSVLCLISTLVCIGLLAAHFLKKPRLLKVFFGFFIFTTVLIIVAAIAITIAAFVVSDLCIDDPDTRAIELLLLRLDLKSEILENVARGFFESMADGDICFEEPPTEFLTNSIDFVQEGMDAFDGWSGFFNGFDSIQELACGADATSFADVEAFMETSINAKLNITAVFLESAGQILTCSFWLKLFEKGLHQATCYDGMEALATVAPAQFIIACLCMLVVTFRVVLWDTIILEADAGGTENHQST</sequence>
<gene>
    <name evidence="2" type="ORF">CYCCA115_LOCUS2814</name>
</gene>
<evidence type="ECO:0000313" key="2">
    <source>
        <dbReference type="EMBL" id="CAJ1932394.1"/>
    </source>
</evidence>
<feature type="transmembrane region" description="Helical" evidence="1">
    <location>
        <begin position="346"/>
        <end position="372"/>
    </location>
</feature>
<evidence type="ECO:0000313" key="3">
    <source>
        <dbReference type="Proteomes" id="UP001295423"/>
    </source>
</evidence>
<feature type="transmembrane region" description="Helical" evidence="1">
    <location>
        <begin position="311"/>
        <end position="334"/>
    </location>
</feature>
<name>A0AAD2FCZ3_9STRA</name>
<organism evidence="2 3">
    <name type="scientific">Cylindrotheca closterium</name>
    <dbReference type="NCBI Taxonomy" id="2856"/>
    <lineage>
        <taxon>Eukaryota</taxon>
        <taxon>Sar</taxon>
        <taxon>Stramenopiles</taxon>
        <taxon>Ochrophyta</taxon>
        <taxon>Bacillariophyta</taxon>
        <taxon>Bacillariophyceae</taxon>
        <taxon>Bacillariophycidae</taxon>
        <taxon>Bacillariales</taxon>
        <taxon>Bacillariaceae</taxon>
        <taxon>Cylindrotheca</taxon>
    </lineage>
</organism>
<dbReference type="EMBL" id="CAKOGP040000224">
    <property type="protein sequence ID" value="CAJ1932394.1"/>
    <property type="molecule type" value="Genomic_DNA"/>
</dbReference>
<accession>A0AAD2FCZ3</accession>
<evidence type="ECO:0000256" key="1">
    <source>
        <dbReference type="SAM" id="Phobius"/>
    </source>
</evidence>
<keyword evidence="1" id="KW-0472">Membrane</keyword>
<proteinExistence type="predicted"/>
<reference evidence="2" key="1">
    <citation type="submission" date="2023-08" db="EMBL/GenBank/DDBJ databases">
        <authorList>
            <person name="Audoor S."/>
            <person name="Bilcke G."/>
        </authorList>
    </citation>
    <scope>NUCLEOTIDE SEQUENCE</scope>
</reference>
<keyword evidence="1" id="KW-1133">Transmembrane helix</keyword>
<protein>
    <submittedName>
        <fullName evidence="2">Uncharacterized protein</fullName>
    </submittedName>
</protein>
<comment type="caution">
    <text evidence="2">The sequence shown here is derived from an EMBL/GenBank/DDBJ whole genome shotgun (WGS) entry which is preliminary data.</text>
</comment>